<dbReference type="Proteomes" id="UP000503278">
    <property type="component" value="Chromosome"/>
</dbReference>
<dbReference type="KEGG" id="mrob:HH214_05670"/>
<evidence type="ECO:0008006" key="3">
    <source>
        <dbReference type="Google" id="ProtNLM"/>
    </source>
</evidence>
<dbReference type="AlphaFoldDB" id="A0A7L5E4Z7"/>
<dbReference type="RefSeq" id="WP_169606412.1">
    <property type="nucleotide sequence ID" value="NZ_CP051682.1"/>
</dbReference>
<name>A0A7L5E4Z7_9SPHI</name>
<sequence>MTPEMLTLVSLYAKITEDPRVSVWHISLYTSILTLWQKGGCPQELRVSRKQLMTGAHFRSITTYHKCINQLRKLEYIEYFPNYDAYQRSIIKLII</sequence>
<keyword evidence="2" id="KW-1185">Reference proteome</keyword>
<evidence type="ECO:0000313" key="2">
    <source>
        <dbReference type="Proteomes" id="UP000503278"/>
    </source>
</evidence>
<accession>A0A7L5E4Z7</accession>
<protein>
    <recommendedName>
        <fullName evidence="3">Transcriptional regulator</fullName>
    </recommendedName>
</protein>
<organism evidence="1 2">
    <name type="scientific">Mucilaginibacter robiniae</name>
    <dbReference type="NCBI Taxonomy" id="2728022"/>
    <lineage>
        <taxon>Bacteria</taxon>
        <taxon>Pseudomonadati</taxon>
        <taxon>Bacteroidota</taxon>
        <taxon>Sphingobacteriia</taxon>
        <taxon>Sphingobacteriales</taxon>
        <taxon>Sphingobacteriaceae</taxon>
        <taxon>Mucilaginibacter</taxon>
    </lineage>
</organism>
<evidence type="ECO:0000313" key="1">
    <source>
        <dbReference type="EMBL" id="QJD95396.1"/>
    </source>
</evidence>
<proteinExistence type="predicted"/>
<reference evidence="1 2" key="1">
    <citation type="submission" date="2020-04" db="EMBL/GenBank/DDBJ databases">
        <title>Genome sequencing of novel species.</title>
        <authorList>
            <person name="Heo J."/>
            <person name="Kim S.-J."/>
            <person name="Kim J.-S."/>
            <person name="Hong S.-B."/>
            <person name="Kwon S.-W."/>
        </authorList>
    </citation>
    <scope>NUCLEOTIDE SEQUENCE [LARGE SCALE GENOMIC DNA]</scope>
    <source>
        <strain evidence="1 2">F39-2</strain>
    </source>
</reference>
<dbReference type="EMBL" id="CP051682">
    <property type="protein sequence ID" value="QJD95396.1"/>
    <property type="molecule type" value="Genomic_DNA"/>
</dbReference>
<gene>
    <name evidence="1" type="ORF">HH214_05670</name>
</gene>